<accession>A0A816NYF4</accession>
<dbReference type="Proteomes" id="UP001295469">
    <property type="component" value="Chromosome A09"/>
</dbReference>
<name>A0A816NYF4_BRANA</name>
<evidence type="ECO:0000256" key="1">
    <source>
        <dbReference type="SAM" id="MobiDB-lite"/>
    </source>
</evidence>
<dbReference type="EMBL" id="HG994363">
    <property type="protein sequence ID" value="CAF2042108.1"/>
    <property type="molecule type" value="Genomic_DNA"/>
</dbReference>
<evidence type="ECO:0000313" key="2">
    <source>
        <dbReference type="EMBL" id="CAF2042108.1"/>
    </source>
</evidence>
<proteinExistence type="predicted"/>
<dbReference type="AlphaFoldDB" id="A0A816NYF4"/>
<feature type="region of interest" description="Disordered" evidence="1">
    <location>
        <begin position="28"/>
        <end position="49"/>
    </location>
</feature>
<sequence length="77" mass="8517">MMNLTNDSKIRHEKAAQIRVKASRIMQIKPEPNVTSTDDSTLQSDHNPKDSLLGGLLVSGFNKDSCMSRLPISTFTV</sequence>
<organism evidence="2">
    <name type="scientific">Brassica napus</name>
    <name type="common">Rape</name>
    <dbReference type="NCBI Taxonomy" id="3708"/>
    <lineage>
        <taxon>Eukaryota</taxon>
        <taxon>Viridiplantae</taxon>
        <taxon>Streptophyta</taxon>
        <taxon>Embryophyta</taxon>
        <taxon>Tracheophyta</taxon>
        <taxon>Spermatophyta</taxon>
        <taxon>Magnoliopsida</taxon>
        <taxon>eudicotyledons</taxon>
        <taxon>Gunneridae</taxon>
        <taxon>Pentapetalae</taxon>
        <taxon>rosids</taxon>
        <taxon>malvids</taxon>
        <taxon>Brassicales</taxon>
        <taxon>Brassicaceae</taxon>
        <taxon>Brassiceae</taxon>
        <taxon>Brassica</taxon>
    </lineage>
</organism>
<reference evidence="2" key="1">
    <citation type="submission" date="2021-01" db="EMBL/GenBank/DDBJ databases">
        <authorList>
            <consortium name="Genoscope - CEA"/>
            <person name="William W."/>
        </authorList>
    </citation>
    <scope>NUCLEOTIDE SEQUENCE</scope>
</reference>
<protein>
    <submittedName>
        <fullName evidence="2">(rape) hypothetical protein</fullName>
    </submittedName>
</protein>
<gene>
    <name evidence="2" type="ORF">DARMORV10_A09P24230.1</name>
</gene>
<feature type="compositionally biased region" description="Polar residues" evidence="1">
    <location>
        <begin position="33"/>
        <end position="45"/>
    </location>
</feature>